<dbReference type="Gene3D" id="3.30.300.30">
    <property type="match status" value="1"/>
</dbReference>
<dbReference type="Pfam" id="PF00501">
    <property type="entry name" value="AMP-binding"/>
    <property type="match status" value="1"/>
</dbReference>
<dbReference type="PROSITE" id="PS00455">
    <property type="entry name" value="AMP_BINDING"/>
    <property type="match status" value="1"/>
</dbReference>
<dbReference type="Proteomes" id="UP000297907">
    <property type="component" value="Unassembled WGS sequence"/>
</dbReference>
<dbReference type="InterPro" id="IPR000873">
    <property type="entry name" value="AMP-dep_synth/lig_dom"/>
</dbReference>
<accession>A0A4R8W681</accession>
<comment type="similarity">
    <text evidence="1">Belongs to the ATP-dependent AMP-binding enzyme family.</text>
</comment>
<keyword evidence="7" id="KW-1185">Reference proteome</keyword>
<comment type="caution">
    <text evidence="6">The sequence shown here is derived from an EMBL/GenBank/DDBJ whole genome shotgun (WGS) entry which is preliminary data.</text>
</comment>
<feature type="region of interest" description="Disordered" evidence="3">
    <location>
        <begin position="94"/>
        <end position="113"/>
    </location>
</feature>
<evidence type="ECO:0000256" key="1">
    <source>
        <dbReference type="ARBA" id="ARBA00006432"/>
    </source>
</evidence>
<dbReference type="Pfam" id="PF13193">
    <property type="entry name" value="AMP-binding_C"/>
    <property type="match status" value="1"/>
</dbReference>
<dbReference type="InterPro" id="IPR045851">
    <property type="entry name" value="AMP-bd_C_sf"/>
</dbReference>
<dbReference type="OrthoDB" id="5240965at2"/>
<sequence length="487" mass="50959">MPILTSLQRWAESFPDQVAVAVDDDKVSYAQLRQRILDHHGTTGLTVLNRVNSVDVVADFLAGVSGSGCVAMLDPHWPAGQRAEVEERLRGIATGSDAPSAPGAPGPGGRTAERLTDGPAESTFLYGFTSGTTSLPKAFRRTRRSWQRSLEHSAEVLHLTRHDRTLAPGPLTASLNLYALAESLQAGGSFHTLERFGVAAVLGCLERERITRLVAVPTVLRLLADRAVAAGRVDRGLTCIVSGGARLDAATAGLLQRWAPHATIVSYYGAAELGFVAASSVAPGDAAGSGSGSGSGSAGADSAVGQPFPGVSIRIADDDGRPLPAGATGTIQVVSDFVCDGYLWGDDGEAFTRVGGWCTVGDQGFLDESGVLHVLGRRADMIVSAGTNVYPQEVEAALHRVPGVQAAVVTGCPDAVVGTRVVAAVVAEPAVDAARLRNACISALAGEHRPRDFFRLTELPVTTAGKVSRGLLARWIEEEDPRVVRLR</sequence>
<dbReference type="SUPFAM" id="SSF56801">
    <property type="entry name" value="Acetyl-CoA synthetase-like"/>
    <property type="match status" value="1"/>
</dbReference>
<evidence type="ECO:0000259" key="4">
    <source>
        <dbReference type="Pfam" id="PF00501"/>
    </source>
</evidence>
<feature type="domain" description="AMP-dependent synthetase/ligase" evidence="4">
    <location>
        <begin position="114"/>
        <end position="343"/>
    </location>
</feature>
<name>A0A4R8W681_9MICO</name>
<dbReference type="PANTHER" id="PTHR43201">
    <property type="entry name" value="ACYL-COA SYNTHETASE"/>
    <property type="match status" value="1"/>
</dbReference>
<protein>
    <submittedName>
        <fullName evidence="6">Long-chain fatty acid--CoA ligase</fullName>
    </submittedName>
</protein>
<dbReference type="RefSeq" id="WP_134453945.1">
    <property type="nucleotide sequence ID" value="NZ_SOFL01000035.1"/>
</dbReference>
<evidence type="ECO:0000256" key="3">
    <source>
        <dbReference type="SAM" id="MobiDB-lite"/>
    </source>
</evidence>
<dbReference type="AlphaFoldDB" id="A0A4R8W681"/>
<dbReference type="EMBL" id="SOFL01000035">
    <property type="protein sequence ID" value="TFC01413.1"/>
    <property type="molecule type" value="Genomic_DNA"/>
</dbReference>
<dbReference type="GO" id="GO:0006631">
    <property type="term" value="P:fatty acid metabolic process"/>
    <property type="evidence" value="ECO:0007669"/>
    <property type="project" value="TreeGrafter"/>
</dbReference>
<evidence type="ECO:0000259" key="5">
    <source>
        <dbReference type="Pfam" id="PF13193"/>
    </source>
</evidence>
<gene>
    <name evidence="6" type="ORF">E3O42_10765</name>
</gene>
<feature type="domain" description="AMP-binding enzyme C-terminal" evidence="5">
    <location>
        <begin position="393"/>
        <end position="466"/>
    </location>
</feature>
<dbReference type="Gene3D" id="3.40.50.12780">
    <property type="entry name" value="N-terminal domain of ligase-like"/>
    <property type="match status" value="1"/>
</dbReference>
<evidence type="ECO:0000313" key="6">
    <source>
        <dbReference type="EMBL" id="TFC01413.1"/>
    </source>
</evidence>
<reference evidence="6 7" key="1">
    <citation type="submission" date="2019-03" db="EMBL/GenBank/DDBJ databases">
        <title>Genomics of glacier-inhabiting Cryobacterium strains.</title>
        <authorList>
            <person name="Liu Q."/>
            <person name="Xin Y.-H."/>
        </authorList>
    </citation>
    <scope>NUCLEOTIDE SEQUENCE [LARGE SCALE GENOMIC DNA]</scope>
    <source>
        <strain evidence="6 7">RHLS22-1</strain>
    </source>
</reference>
<dbReference type="InterPro" id="IPR042099">
    <property type="entry name" value="ANL_N_sf"/>
</dbReference>
<proteinExistence type="inferred from homology"/>
<evidence type="ECO:0000313" key="7">
    <source>
        <dbReference type="Proteomes" id="UP000297907"/>
    </source>
</evidence>
<dbReference type="InterPro" id="IPR025110">
    <property type="entry name" value="AMP-bd_C"/>
</dbReference>
<feature type="compositionally biased region" description="Low complexity" evidence="3">
    <location>
        <begin position="94"/>
        <end position="103"/>
    </location>
</feature>
<dbReference type="GO" id="GO:0031956">
    <property type="term" value="F:medium-chain fatty acid-CoA ligase activity"/>
    <property type="evidence" value="ECO:0007669"/>
    <property type="project" value="TreeGrafter"/>
</dbReference>
<evidence type="ECO:0000256" key="2">
    <source>
        <dbReference type="ARBA" id="ARBA00022598"/>
    </source>
</evidence>
<keyword evidence="2 6" id="KW-0436">Ligase</keyword>
<dbReference type="PANTHER" id="PTHR43201:SF5">
    <property type="entry name" value="MEDIUM-CHAIN ACYL-COA LIGASE ACSF2, MITOCHONDRIAL"/>
    <property type="match status" value="1"/>
</dbReference>
<dbReference type="InterPro" id="IPR020845">
    <property type="entry name" value="AMP-binding_CS"/>
</dbReference>
<organism evidence="6 7">
    <name type="scientific">Cryobacterium adonitolivorans</name>
    <dbReference type="NCBI Taxonomy" id="1259189"/>
    <lineage>
        <taxon>Bacteria</taxon>
        <taxon>Bacillati</taxon>
        <taxon>Actinomycetota</taxon>
        <taxon>Actinomycetes</taxon>
        <taxon>Micrococcales</taxon>
        <taxon>Microbacteriaceae</taxon>
        <taxon>Cryobacterium</taxon>
    </lineage>
</organism>